<evidence type="ECO:0000256" key="2">
    <source>
        <dbReference type="ARBA" id="ARBA00022801"/>
    </source>
</evidence>
<feature type="domain" description="Helicase C-terminal" evidence="12">
    <location>
        <begin position="243"/>
        <end position="414"/>
    </location>
</feature>
<evidence type="ECO:0000256" key="8">
    <source>
        <dbReference type="RuleBase" id="RU000492"/>
    </source>
</evidence>
<feature type="compositionally biased region" description="Polar residues" evidence="10">
    <location>
        <begin position="506"/>
        <end position="515"/>
    </location>
</feature>
<protein>
    <recommendedName>
        <fullName evidence="9">ATP-dependent RNA helicase</fullName>
        <ecNumber evidence="9">3.6.4.13</ecNumber>
    </recommendedName>
</protein>
<dbReference type="PROSITE" id="PS00039">
    <property type="entry name" value="DEAD_ATP_HELICASE"/>
    <property type="match status" value="1"/>
</dbReference>
<proteinExistence type="inferred from homology"/>
<evidence type="ECO:0000259" key="11">
    <source>
        <dbReference type="PROSITE" id="PS51192"/>
    </source>
</evidence>
<accession>A0ABN8M6A4</accession>
<evidence type="ECO:0000256" key="1">
    <source>
        <dbReference type="ARBA" id="ARBA00022741"/>
    </source>
</evidence>
<dbReference type="Pfam" id="PF00271">
    <property type="entry name" value="Helicase_C"/>
    <property type="match status" value="1"/>
</dbReference>
<feature type="region of interest" description="Disordered" evidence="10">
    <location>
        <begin position="493"/>
        <end position="563"/>
    </location>
</feature>
<organism evidence="13 14">
    <name type="scientific">Porites evermanni</name>
    <dbReference type="NCBI Taxonomy" id="104178"/>
    <lineage>
        <taxon>Eukaryota</taxon>
        <taxon>Metazoa</taxon>
        <taxon>Cnidaria</taxon>
        <taxon>Anthozoa</taxon>
        <taxon>Hexacorallia</taxon>
        <taxon>Scleractinia</taxon>
        <taxon>Fungiina</taxon>
        <taxon>Poritidae</taxon>
        <taxon>Porites</taxon>
    </lineage>
</organism>
<evidence type="ECO:0000256" key="3">
    <source>
        <dbReference type="ARBA" id="ARBA00022806"/>
    </source>
</evidence>
<dbReference type="PANTHER" id="PTHR24031">
    <property type="entry name" value="RNA HELICASE"/>
    <property type="match status" value="1"/>
</dbReference>
<keyword evidence="14" id="KW-1185">Reference proteome</keyword>
<keyword evidence="3 8" id="KW-0347">Helicase</keyword>
<dbReference type="InterPro" id="IPR014001">
    <property type="entry name" value="Helicase_ATP-bd"/>
</dbReference>
<feature type="compositionally biased region" description="Basic residues" evidence="10">
    <location>
        <begin position="532"/>
        <end position="544"/>
    </location>
</feature>
<comment type="catalytic activity">
    <reaction evidence="9">
        <text>ATP + H2O = ADP + phosphate + H(+)</text>
        <dbReference type="Rhea" id="RHEA:13065"/>
        <dbReference type="ChEBI" id="CHEBI:15377"/>
        <dbReference type="ChEBI" id="CHEBI:15378"/>
        <dbReference type="ChEBI" id="CHEBI:30616"/>
        <dbReference type="ChEBI" id="CHEBI:43474"/>
        <dbReference type="ChEBI" id="CHEBI:456216"/>
        <dbReference type="EC" id="3.6.4.13"/>
    </reaction>
</comment>
<comment type="domain">
    <text evidence="9">The Q motif is unique to and characteristic of the DEAD box family of RNA helicases and controls ATP binding and hydrolysis.</text>
</comment>
<comment type="similarity">
    <text evidence="7">Belongs to the DEAD box helicase family. DDX55/SPB4 subfamily.</text>
</comment>
<feature type="domain" description="Helicase ATP-binding" evidence="11">
    <location>
        <begin position="42"/>
        <end position="225"/>
    </location>
</feature>
<comment type="caution">
    <text evidence="13">The sequence shown here is derived from an EMBL/GenBank/DDBJ whole genome shotgun (WGS) entry which is preliminary data.</text>
</comment>
<dbReference type="CDD" id="cd18787">
    <property type="entry name" value="SF2_C_DEAD"/>
    <property type="match status" value="1"/>
</dbReference>
<dbReference type="Pfam" id="PF23681">
    <property type="entry name" value="CTT_SPB4"/>
    <property type="match status" value="1"/>
</dbReference>
<dbReference type="Pfam" id="PF00270">
    <property type="entry name" value="DEAD"/>
    <property type="match status" value="1"/>
</dbReference>
<dbReference type="EC" id="3.6.4.13" evidence="9"/>
<dbReference type="InterPro" id="IPR027417">
    <property type="entry name" value="P-loop_NTPase"/>
</dbReference>
<dbReference type="SMART" id="SM01178">
    <property type="entry name" value="DUF4217"/>
    <property type="match status" value="1"/>
</dbReference>
<keyword evidence="2 8" id="KW-0378">Hydrolase</keyword>
<evidence type="ECO:0000256" key="6">
    <source>
        <dbReference type="ARBA" id="ARBA00023054"/>
    </source>
</evidence>
<reference evidence="13 14" key="1">
    <citation type="submission" date="2022-05" db="EMBL/GenBank/DDBJ databases">
        <authorList>
            <consortium name="Genoscope - CEA"/>
            <person name="William W."/>
        </authorList>
    </citation>
    <scope>NUCLEOTIDE SEQUENCE [LARGE SCALE GENOMIC DNA]</scope>
</reference>
<evidence type="ECO:0000256" key="10">
    <source>
        <dbReference type="SAM" id="MobiDB-lite"/>
    </source>
</evidence>
<keyword evidence="1 8" id="KW-0547">Nucleotide-binding</keyword>
<dbReference type="EMBL" id="CALNXI010000293">
    <property type="protein sequence ID" value="CAH3024194.1"/>
    <property type="molecule type" value="Genomic_DNA"/>
</dbReference>
<evidence type="ECO:0000256" key="7">
    <source>
        <dbReference type="ARBA" id="ARBA00038002"/>
    </source>
</evidence>
<dbReference type="InterPro" id="IPR025313">
    <property type="entry name" value="SPB4-like_CTE"/>
</dbReference>
<name>A0ABN8M6A4_9CNID</name>
<keyword evidence="5 9" id="KW-0694">RNA-binding</keyword>
<evidence type="ECO:0000313" key="14">
    <source>
        <dbReference type="Proteomes" id="UP001159427"/>
    </source>
</evidence>
<sequence>MRVFFKMAATWCEVKPCLSYSVLNIINKFGFSSMTPVQAATIPLFMSNKDVAVEAVTGSGKTLAFLIPVVEILLRREEKLKKHDVGAIIITPTRELAKQIDEVLKKFTEDLSQLRQLLLIGGADPLEDIQKFKSEGGHIIVGTPGRLEDLFARKKDGLDLAAHVRSLEVLVLDEADRLLDMGFEASLNAILGFLPKQRRTGLFSATQTDEVEALVRAGLRNPVRVTVREKYSNSKSEQRTPHTLRNFYTICESDRKFSRLVAFLKARKTCKSMVFFSTCACVNYFSKALERLLTNVNVLSIHGKMKSKRHKVFDSFRTLSSGVLVCTDVMARGVDIPEVDWVVQFDPPSSANAFVHRCGRTARIGNQGNALLFLLPAEESYVDFMSINQKVPLDFLEIEDNSVDATPKLRKMASKDRDVYEKGMKAFVSFIQFYRKHECSLIFRSADLDLGKLATGFGLLKLPVMPELKDKTVEFEPVDVDVERICYKDKNREKQRKRKLQEQQDCKQSTTPQANTKRKKPGRDSVPWSKNKERKVKREKRKARREFLKKQRQKQRLDEDELEDLAREARLVKKLKSGKISKEEFECQLGIEDEDT</sequence>
<evidence type="ECO:0000256" key="5">
    <source>
        <dbReference type="ARBA" id="ARBA00022884"/>
    </source>
</evidence>
<dbReference type="Proteomes" id="UP001159427">
    <property type="component" value="Unassembled WGS sequence"/>
</dbReference>
<keyword evidence="4 8" id="KW-0067">ATP-binding</keyword>
<dbReference type="PROSITE" id="PS51194">
    <property type="entry name" value="HELICASE_CTER"/>
    <property type="match status" value="1"/>
</dbReference>
<dbReference type="SUPFAM" id="SSF52540">
    <property type="entry name" value="P-loop containing nucleoside triphosphate hydrolases"/>
    <property type="match status" value="1"/>
</dbReference>
<evidence type="ECO:0000313" key="13">
    <source>
        <dbReference type="EMBL" id="CAH3024194.1"/>
    </source>
</evidence>
<dbReference type="CDD" id="cd17960">
    <property type="entry name" value="DEADc_DDX55"/>
    <property type="match status" value="1"/>
</dbReference>
<dbReference type="InterPro" id="IPR001650">
    <property type="entry name" value="Helicase_C-like"/>
</dbReference>
<evidence type="ECO:0000256" key="9">
    <source>
        <dbReference type="RuleBase" id="RU365068"/>
    </source>
</evidence>
<evidence type="ECO:0000256" key="4">
    <source>
        <dbReference type="ARBA" id="ARBA00022840"/>
    </source>
</evidence>
<dbReference type="Pfam" id="PF13959">
    <property type="entry name" value="CTE_SPB4"/>
    <property type="match status" value="1"/>
</dbReference>
<dbReference type="InterPro" id="IPR011545">
    <property type="entry name" value="DEAD/DEAH_box_helicase_dom"/>
</dbReference>
<dbReference type="Gene3D" id="3.40.50.300">
    <property type="entry name" value="P-loop containing nucleotide triphosphate hydrolases"/>
    <property type="match status" value="2"/>
</dbReference>
<keyword evidence="6" id="KW-0175">Coiled coil</keyword>
<dbReference type="SMART" id="SM00487">
    <property type="entry name" value="DEXDc"/>
    <property type="match status" value="1"/>
</dbReference>
<dbReference type="InterPro" id="IPR056330">
    <property type="entry name" value="CTT_SPB4"/>
</dbReference>
<evidence type="ECO:0000259" key="12">
    <source>
        <dbReference type="PROSITE" id="PS51194"/>
    </source>
</evidence>
<comment type="function">
    <text evidence="9">RNA helicase.</text>
</comment>
<dbReference type="PROSITE" id="PS51192">
    <property type="entry name" value="HELICASE_ATP_BIND_1"/>
    <property type="match status" value="1"/>
</dbReference>
<dbReference type="InterPro" id="IPR000629">
    <property type="entry name" value="RNA-helicase_DEAD-box_CS"/>
</dbReference>
<gene>
    <name evidence="13" type="ORF">PEVE_00021918</name>
</gene>
<dbReference type="SMART" id="SM00490">
    <property type="entry name" value="HELICc"/>
    <property type="match status" value="1"/>
</dbReference>